<evidence type="ECO:0000313" key="3">
    <source>
        <dbReference type="Proteomes" id="UP000319804"/>
    </source>
</evidence>
<proteinExistence type="predicted"/>
<keyword evidence="1" id="KW-0472">Membrane</keyword>
<organism evidence="2 3">
    <name type="scientific">Microbacterium lacticum</name>
    <dbReference type="NCBI Taxonomy" id="33885"/>
    <lineage>
        <taxon>Bacteria</taxon>
        <taxon>Bacillati</taxon>
        <taxon>Actinomycetota</taxon>
        <taxon>Actinomycetes</taxon>
        <taxon>Micrococcales</taxon>
        <taxon>Microbacteriaceae</taxon>
        <taxon>Microbacterium</taxon>
    </lineage>
</organism>
<dbReference type="Pfam" id="PF13803">
    <property type="entry name" value="DUF4184"/>
    <property type="match status" value="1"/>
</dbReference>
<keyword evidence="3" id="KW-1185">Reference proteome</keyword>
<keyword evidence="1" id="KW-0812">Transmembrane</keyword>
<reference evidence="2 3" key="1">
    <citation type="submission" date="2019-06" db="EMBL/GenBank/DDBJ databases">
        <title>Sequencing the genomes of 1000 actinobacteria strains.</title>
        <authorList>
            <person name="Klenk H.-P."/>
        </authorList>
    </citation>
    <scope>NUCLEOTIDE SEQUENCE [LARGE SCALE GENOMIC DNA]</scope>
    <source>
        <strain evidence="2 3">DSM 20427</strain>
    </source>
</reference>
<dbReference type="RefSeq" id="WP_141380242.1">
    <property type="nucleotide sequence ID" value="NZ_BJNA01000018.1"/>
</dbReference>
<evidence type="ECO:0000313" key="2">
    <source>
        <dbReference type="EMBL" id="TQN00011.1"/>
    </source>
</evidence>
<dbReference type="EMBL" id="VFPS01000001">
    <property type="protein sequence ID" value="TQN00011.1"/>
    <property type="molecule type" value="Genomic_DNA"/>
</dbReference>
<name>A0A4Y3ULE2_9MICO</name>
<keyword evidence="1" id="KW-1133">Transmembrane helix</keyword>
<protein>
    <submittedName>
        <fullName evidence="2">Uncharacterized protein DUF4184</fullName>
    </submittedName>
</protein>
<evidence type="ECO:0000256" key="1">
    <source>
        <dbReference type="SAM" id="Phobius"/>
    </source>
</evidence>
<feature type="transmembrane region" description="Helical" evidence="1">
    <location>
        <begin position="240"/>
        <end position="257"/>
    </location>
</feature>
<feature type="transmembrane region" description="Helical" evidence="1">
    <location>
        <begin position="159"/>
        <end position="180"/>
    </location>
</feature>
<feature type="transmembrane region" description="Helical" evidence="1">
    <location>
        <begin position="51"/>
        <end position="69"/>
    </location>
</feature>
<dbReference type="OrthoDB" id="8481923at2"/>
<feature type="transmembrane region" description="Helical" evidence="1">
    <location>
        <begin position="200"/>
        <end position="220"/>
    </location>
</feature>
<gene>
    <name evidence="2" type="ORF">FHX68_0075</name>
</gene>
<feature type="transmembrane region" description="Helical" evidence="1">
    <location>
        <begin position="109"/>
        <end position="130"/>
    </location>
</feature>
<accession>A0A4Y3ULE2</accession>
<sequence length="265" mass="28789">MPFTPSHAVVALPFVRTPLLPAAIAVGAMTPDLPLFLRGTPLSYQATHTNVLLSTVLAAGLLALWYALLRPAGRELSPDALARRLPPEWDATGAAVWRTIGGDRARSPIAVAALLMIVSLVLGVLSHIAWDAFTHEGRWGVRLIPALADDWGPLPGYKWVQHGSSVIALVILAGYGVWWLARRREASVERVLPSWVRRAWWVSLPVVLIAAWALGLAAYGPLSAEWTAQHLAYRVLPPASAVWGVATLALCAVVVVMRRRRRARA</sequence>
<dbReference type="AlphaFoldDB" id="A0A4Y3ULE2"/>
<dbReference type="InterPro" id="IPR025238">
    <property type="entry name" value="DUF4184"/>
</dbReference>
<comment type="caution">
    <text evidence="2">The sequence shown here is derived from an EMBL/GenBank/DDBJ whole genome shotgun (WGS) entry which is preliminary data.</text>
</comment>
<dbReference type="Proteomes" id="UP000319804">
    <property type="component" value="Unassembled WGS sequence"/>
</dbReference>